<keyword evidence="3" id="KW-1185">Reference proteome</keyword>
<accession>A0A6N7KI95</accession>
<feature type="transmembrane region" description="Helical" evidence="1">
    <location>
        <begin position="20"/>
        <end position="42"/>
    </location>
</feature>
<protein>
    <recommendedName>
        <fullName evidence="4">YvaD family protein</fullName>
    </recommendedName>
</protein>
<reference evidence="2 3" key="1">
    <citation type="submission" date="2019-09" db="EMBL/GenBank/DDBJ databases">
        <title>Genome Sequences of Streptomyces kaniharaensis ATCC 21070.</title>
        <authorList>
            <person name="Zhu W."/>
            <person name="De Crecy-Lagard V."/>
            <person name="Richards N.G."/>
        </authorList>
    </citation>
    <scope>NUCLEOTIDE SEQUENCE [LARGE SCALE GENOMIC DNA]</scope>
    <source>
        <strain evidence="2 3">SF-557</strain>
    </source>
</reference>
<organism evidence="2 3">
    <name type="scientific">Streptomyces kaniharaensis</name>
    <dbReference type="NCBI Taxonomy" id="212423"/>
    <lineage>
        <taxon>Bacteria</taxon>
        <taxon>Bacillati</taxon>
        <taxon>Actinomycetota</taxon>
        <taxon>Actinomycetes</taxon>
        <taxon>Kitasatosporales</taxon>
        <taxon>Streptomycetaceae</taxon>
        <taxon>Streptomyces</taxon>
    </lineage>
</organism>
<comment type="caution">
    <text evidence="2">The sequence shown here is derived from an EMBL/GenBank/DDBJ whole genome shotgun (WGS) entry which is preliminary data.</text>
</comment>
<feature type="transmembrane region" description="Helical" evidence="1">
    <location>
        <begin position="114"/>
        <end position="135"/>
    </location>
</feature>
<keyword evidence="1" id="KW-0812">Transmembrane</keyword>
<feature type="transmembrane region" description="Helical" evidence="1">
    <location>
        <begin position="54"/>
        <end position="75"/>
    </location>
</feature>
<evidence type="ECO:0000313" key="3">
    <source>
        <dbReference type="Proteomes" id="UP000450000"/>
    </source>
</evidence>
<feature type="transmembrane region" description="Helical" evidence="1">
    <location>
        <begin position="87"/>
        <end position="108"/>
    </location>
</feature>
<evidence type="ECO:0008006" key="4">
    <source>
        <dbReference type="Google" id="ProtNLM"/>
    </source>
</evidence>
<dbReference type="EMBL" id="WBOF01000001">
    <property type="protein sequence ID" value="MQS11106.1"/>
    <property type="molecule type" value="Genomic_DNA"/>
</dbReference>
<evidence type="ECO:0000256" key="1">
    <source>
        <dbReference type="SAM" id="Phobius"/>
    </source>
</evidence>
<sequence length="143" mass="15819">MRAVPARSRVLRFTKTSMVVTDIGFLVYWAATLLALVPAEYAYKDYDDPVLRDWNYSFVLLDVLASATGLTALRLGRRGTAAGARPLMLVSLALTSTAGLQAVAFWALRGDFSVSWWLPNLFLLLFPIPGMVHLARRMAAEGR</sequence>
<dbReference type="AlphaFoldDB" id="A0A6N7KI95"/>
<keyword evidence="1" id="KW-0472">Membrane</keyword>
<dbReference type="InterPro" id="IPR020348">
    <property type="entry name" value="Uncharacterised_YvaD"/>
</dbReference>
<evidence type="ECO:0000313" key="2">
    <source>
        <dbReference type="EMBL" id="MQS11106.1"/>
    </source>
</evidence>
<dbReference type="OrthoDB" id="2469007at2"/>
<dbReference type="RefSeq" id="WP_153459808.1">
    <property type="nucleotide sequence ID" value="NZ_WBOF01000001.1"/>
</dbReference>
<proteinExistence type="predicted"/>
<dbReference type="Pfam" id="PF17314">
    <property type="entry name" value="DUF5360"/>
    <property type="match status" value="1"/>
</dbReference>
<name>A0A6N7KI95_9ACTN</name>
<keyword evidence="1" id="KW-1133">Transmembrane helix</keyword>
<gene>
    <name evidence="2" type="ORF">F7Q99_02095</name>
</gene>
<dbReference type="Proteomes" id="UP000450000">
    <property type="component" value="Unassembled WGS sequence"/>
</dbReference>